<dbReference type="Proteomes" id="UP000235728">
    <property type="component" value="Unassembled WGS sequence"/>
</dbReference>
<sequence>MPDIQSNFLLESNGGDGTKVFKVLEVIPLILISITERVRRGSGLGSNEASRLKLCRCAALMGYRDQPTCLARERRKAPNYFSLRARSERTRRARAGKDTAHHRRARFCGVCWCLVGGDG</sequence>
<organism evidence="1 2">
    <name type="scientific">Beauveria bassiana</name>
    <name type="common">White muscardine disease fungus</name>
    <name type="synonym">Tritirachium shiotae</name>
    <dbReference type="NCBI Taxonomy" id="176275"/>
    <lineage>
        <taxon>Eukaryota</taxon>
        <taxon>Fungi</taxon>
        <taxon>Dikarya</taxon>
        <taxon>Ascomycota</taxon>
        <taxon>Pezizomycotina</taxon>
        <taxon>Sordariomycetes</taxon>
        <taxon>Hypocreomycetidae</taxon>
        <taxon>Hypocreales</taxon>
        <taxon>Cordycipitaceae</taxon>
        <taxon>Beauveria</taxon>
    </lineage>
</organism>
<evidence type="ECO:0000313" key="2">
    <source>
        <dbReference type="Proteomes" id="UP000235728"/>
    </source>
</evidence>
<evidence type="ECO:0000313" key="1">
    <source>
        <dbReference type="EMBL" id="PMB73560.1"/>
    </source>
</evidence>
<reference evidence="1 2" key="1">
    <citation type="journal article" date="2016" name="Appl. Microbiol. Biotechnol.">
        <title>Characterization of T-DNA insertion mutants with decreased virulence in the entomopathogenic fungus Beauveria bassiana JEF-007.</title>
        <authorList>
            <person name="Kim S."/>
            <person name="Lee S.J."/>
            <person name="Nai Y.S."/>
            <person name="Yu J.S."/>
            <person name="Lee M.R."/>
            <person name="Yang Y.T."/>
            <person name="Kim J.S."/>
        </authorList>
    </citation>
    <scope>NUCLEOTIDE SEQUENCE [LARGE SCALE GENOMIC DNA]</scope>
    <source>
        <strain evidence="1 2">JEF-007</strain>
    </source>
</reference>
<accession>A0A2N6P232</accession>
<protein>
    <submittedName>
        <fullName evidence="1">Uncharacterized protein</fullName>
    </submittedName>
</protein>
<proteinExistence type="predicted"/>
<dbReference type="AlphaFoldDB" id="A0A2N6P232"/>
<dbReference type="EMBL" id="MRVG01000001">
    <property type="protein sequence ID" value="PMB73560.1"/>
    <property type="molecule type" value="Genomic_DNA"/>
</dbReference>
<comment type="caution">
    <text evidence="1">The sequence shown here is derived from an EMBL/GenBank/DDBJ whole genome shotgun (WGS) entry which is preliminary data.</text>
</comment>
<name>A0A2N6P232_BEABA</name>
<gene>
    <name evidence="1" type="ORF">BM221_000983</name>
</gene>